<dbReference type="AlphaFoldDB" id="A0A5B0M306"/>
<evidence type="ECO:0000313" key="2">
    <source>
        <dbReference type="EMBL" id="KAA1071172.1"/>
    </source>
</evidence>
<comment type="caution">
    <text evidence="2">The sequence shown here is derived from an EMBL/GenBank/DDBJ whole genome shotgun (WGS) entry which is preliminary data.</text>
</comment>
<gene>
    <name evidence="2" type="ORF">PGTUg99_007990</name>
</gene>
<organism evidence="2 3">
    <name type="scientific">Puccinia graminis f. sp. tritici</name>
    <dbReference type="NCBI Taxonomy" id="56615"/>
    <lineage>
        <taxon>Eukaryota</taxon>
        <taxon>Fungi</taxon>
        <taxon>Dikarya</taxon>
        <taxon>Basidiomycota</taxon>
        <taxon>Pucciniomycotina</taxon>
        <taxon>Pucciniomycetes</taxon>
        <taxon>Pucciniales</taxon>
        <taxon>Pucciniaceae</taxon>
        <taxon>Puccinia</taxon>
    </lineage>
</organism>
<evidence type="ECO:0000313" key="3">
    <source>
        <dbReference type="Proteomes" id="UP000325313"/>
    </source>
</evidence>
<evidence type="ECO:0000256" key="1">
    <source>
        <dbReference type="SAM" id="MobiDB-lite"/>
    </source>
</evidence>
<sequence length="647" mass="71675">MFSLAFAPPDSRNLACLKPSLVAESLIPFHKKIAPEAFATWVTRYCKMHPDEHKTIDNSDFLESIQEHDAFRSGRSSRMTAPSICTDSSVTEHCCSEEYTPKDSEQKVKSLVEKRSRSIKHLLSEKPANRAGQPVRNSVDSKITAVDSLDSVSSSCRYPPDAQLKPQSFQHRSISPFALDSLSSFSLSEHHPYFSPPSQPPPSCPLPPLPVNPPPSSLPARSSSSASNISSLLPHSRPKPALCLPSRQQHHDLPRLHSQVSLQHVHPCTSYRQALQPVDDSFYDDDPFAAERIVVTGRHPHPYSGWSDDESVDPLGPIPRHSRPNSVYTAASESCYSVNTTIDSRVVRSSMGGYVFAATPHVPAQEPPPTSNSTSGEESQEGVITPATSDENEDLSQIGTPQLHRLTIEAPSSATKNILFKPTPPPLAETFSFGLPSRFDGFFFGYHRRPDQKYHSAPAMSLKVSPPISSTAFSPGDSIRFKITLANLFDHVIVSFVGESRLLGEPKIKSHRFLKHEIDLDAPGKWACWEVQRGVDPKEWLVHLKIPSLSNCNCEEKSDKTHFGEVDIPSSTINNKVFIAYHLIIRGIGKQKKNVEKASNAAKKKKKSKGEERVRLTVMVKKQRSAEPEPEKIWVAGDHNYSCVSIE</sequence>
<feature type="compositionally biased region" description="Pro residues" evidence="1">
    <location>
        <begin position="194"/>
        <end position="217"/>
    </location>
</feature>
<proteinExistence type="predicted"/>
<feature type="region of interest" description="Disordered" evidence="1">
    <location>
        <begin position="120"/>
        <end position="139"/>
    </location>
</feature>
<dbReference type="Proteomes" id="UP000325313">
    <property type="component" value="Unassembled WGS sequence"/>
</dbReference>
<feature type="region of interest" description="Disordered" evidence="1">
    <location>
        <begin position="189"/>
        <end position="249"/>
    </location>
</feature>
<feature type="compositionally biased region" description="Low complexity" evidence="1">
    <location>
        <begin position="218"/>
        <end position="235"/>
    </location>
</feature>
<accession>A0A5B0M306</accession>
<name>A0A5B0M306_PUCGR</name>
<dbReference type="EMBL" id="VDEP01000479">
    <property type="protein sequence ID" value="KAA1071172.1"/>
    <property type="molecule type" value="Genomic_DNA"/>
</dbReference>
<feature type="region of interest" description="Disordered" evidence="1">
    <location>
        <begin position="359"/>
        <end position="395"/>
    </location>
</feature>
<reference evidence="2 3" key="1">
    <citation type="submission" date="2019-05" db="EMBL/GenBank/DDBJ databases">
        <title>Emergence of the Ug99 lineage of the wheat stem rust pathogen through somatic hybridization.</title>
        <authorList>
            <person name="Li F."/>
            <person name="Upadhyaya N.M."/>
            <person name="Sperschneider J."/>
            <person name="Matny O."/>
            <person name="Nguyen-Phuc H."/>
            <person name="Mago R."/>
            <person name="Raley C."/>
            <person name="Miller M.E."/>
            <person name="Silverstein K.A.T."/>
            <person name="Henningsen E."/>
            <person name="Hirsch C.D."/>
            <person name="Visser B."/>
            <person name="Pretorius Z.A."/>
            <person name="Steffenson B.J."/>
            <person name="Schwessinger B."/>
            <person name="Dodds P.N."/>
            <person name="Figueroa M."/>
        </authorList>
    </citation>
    <scope>NUCLEOTIDE SEQUENCE [LARGE SCALE GENOMIC DNA]</scope>
    <source>
        <strain evidence="2 3">Ug99</strain>
    </source>
</reference>
<protein>
    <submittedName>
        <fullName evidence="2">Uncharacterized protein</fullName>
    </submittedName>
</protein>